<protein>
    <submittedName>
        <fullName evidence="1">Uncharacterized protein</fullName>
    </submittedName>
</protein>
<dbReference type="AlphaFoldDB" id="A0ABD2BJT3"/>
<comment type="caution">
    <text evidence="1">The sequence shown here is derived from an EMBL/GenBank/DDBJ whole genome shotgun (WGS) entry which is preliminary data.</text>
</comment>
<proteinExistence type="predicted"/>
<name>A0ABD2BJT3_VESMC</name>
<keyword evidence="2" id="KW-1185">Reference proteome</keyword>
<gene>
    <name evidence="1" type="ORF">V1477_015274</name>
</gene>
<evidence type="ECO:0000313" key="2">
    <source>
        <dbReference type="Proteomes" id="UP001607303"/>
    </source>
</evidence>
<dbReference type="Proteomes" id="UP001607303">
    <property type="component" value="Unassembled WGS sequence"/>
</dbReference>
<organism evidence="1 2">
    <name type="scientific">Vespula maculifrons</name>
    <name type="common">Eastern yellow jacket</name>
    <name type="synonym">Wasp</name>
    <dbReference type="NCBI Taxonomy" id="7453"/>
    <lineage>
        <taxon>Eukaryota</taxon>
        <taxon>Metazoa</taxon>
        <taxon>Ecdysozoa</taxon>
        <taxon>Arthropoda</taxon>
        <taxon>Hexapoda</taxon>
        <taxon>Insecta</taxon>
        <taxon>Pterygota</taxon>
        <taxon>Neoptera</taxon>
        <taxon>Endopterygota</taxon>
        <taxon>Hymenoptera</taxon>
        <taxon>Apocrita</taxon>
        <taxon>Aculeata</taxon>
        <taxon>Vespoidea</taxon>
        <taxon>Vespidae</taxon>
        <taxon>Vespinae</taxon>
        <taxon>Vespula</taxon>
    </lineage>
</organism>
<dbReference type="EMBL" id="JAYRBN010000075">
    <property type="protein sequence ID" value="KAL2733033.1"/>
    <property type="molecule type" value="Genomic_DNA"/>
</dbReference>
<evidence type="ECO:0000313" key="1">
    <source>
        <dbReference type="EMBL" id="KAL2733033.1"/>
    </source>
</evidence>
<accession>A0ABD2BJT3</accession>
<sequence length="107" mass="11637">MDQLAAAEATSDWLLASFIKAANATAVVDWRSNITGATDRATIASEKSPRTDIRPVRRFKRWKPASVPPGGTHVESLHYLECSVFVSTAVITGDSPYVPIDVNKSSY</sequence>
<reference evidence="1 2" key="1">
    <citation type="journal article" date="2024" name="Ann. Entomol. Soc. Am.">
        <title>Genomic analyses of the southern and eastern yellowjacket wasps (Hymenoptera: Vespidae) reveal evolutionary signatures of social life.</title>
        <authorList>
            <person name="Catto M.A."/>
            <person name="Caine P.B."/>
            <person name="Orr S.E."/>
            <person name="Hunt B.G."/>
            <person name="Goodisman M.A.D."/>
        </authorList>
    </citation>
    <scope>NUCLEOTIDE SEQUENCE [LARGE SCALE GENOMIC DNA]</scope>
    <source>
        <strain evidence="1">232</strain>
        <tissue evidence="1">Head and thorax</tissue>
    </source>
</reference>